<dbReference type="InterPro" id="IPR006121">
    <property type="entry name" value="HMA_dom"/>
</dbReference>
<dbReference type="CDD" id="cd00371">
    <property type="entry name" value="HMA"/>
    <property type="match status" value="1"/>
</dbReference>
<comment type="caution">
    <text evidence="3">The sequence shown here is derived from an EMBL/GenBank/DDBJ whole genome shotgun (WGS) entry which is preliminary data.</text>
</comment>
<dbReference type="Pfam" id="PF00403">
    <property type="entry name" value="HMA"/>
    <property type="match status" value="1"/>
</dbReference>
<dbReference type="AlphaFoldDB" id="A0A5R9DWW7"/>
<name>A0A5R9DWW7_9LACT</name>
<dbReference type="PROSITE" id="PS01047">
    <property type="entry name" value="HMA_1"/>
    <property type="match status" value="1"/>
</dbReference>
<sequence>MTTITFQLEKLTCPSCMQKIIDNVNELTGIETIKILFDRSKARVVFEDNKISEEEILHKIEEIGYSAKKTGLYT</sequence>
<dbReference type="PROSITE" id="PS50846">
    <property type="entry name" value="HMA_2"/>
    <property type="match status" value="1"/>
</dbReference>
<dbReference type="FunFam" id="3.30.70.100:FF:000001">
    <property type="entry name" value="ATPase copper transporting beta"/>
    <property type="match status" value="1"/>
</dbReference>
<dbReference type="GO" id="GO:0046872">
    <property type="term" value="F:metal ion binding"/>
    <property type="evidence" value="ECO:0007669"/>
    <property type="project" value="UniProtKB-KW"/>
</dbReference>
<evidence type="ECO:0000313" key="3">
    <source>
        <dbReference type="EMBL" id="TLQ41044.1"/>
    </source>
</evidence>
<dbReference type="SUPFAM" id="SSF55008">
    <property type="entry name" value="HMA, heavy metal-associated domain"/>
    <property type="match status" value="1"/>
</dbReference>
<evidence type="ECO:0000256" key="1">
    <source>
        <dbReference type="ARBA" id="ARBA00022723"/>
    </source>
</evidence>
<reference evidence="3 4" key="1">
    <citation type="submission" date="2019-05" db="EMBL/GenBank/DDBJ databases">
        <title>The metagenome of a microbial culture collection derived from dairy environment covers the genomic content of the human microbiome.</title>
        <authorList>
            <person name="Roder T."/>
            <person name="Wuthrich D."/>
            <person name="Sattari Z."/>
            <person name="Von Ah U."/>
            <person name="Bar C."/>
            <person name="Ronchi F."/>
            <person name="Macpherson A.J."/>
            <person name="Ganal-Vonarburg S.C."/>
            <person name="Bruggmann R."/>
            <person name="Vergeres G."/>
        </authorList>
    </citation>
    <scope>NUCLEOTIDE SEQUENCE [LARGE SCALE GENOMIC DNA]</scope>
    <source>
        <strain evidence="3 4">FAM 24227</strain>
    </source>
</reference>
<dbReference type="Gene3D" id="3.30.70.100">
    <property type="match status" value="1"/>
</dbReference>
<keyword evidence="1" id="KW-0479">Metal-binding</keyword>
<organism evidence="3 4">
    <name type="scientific">Ruoffia tabacinasalis</name>
    <dbReference type="NCBI Taxonomy" id="87458"/>
    <lineage>
        <taxon>Bacteria</taxon>
        <taxon>Bacillati</taxon>
        <taxon>Bacillota</taxon>
        <taxon>Bacilli</taxon>
        <taxon>Lactobacillales</taxon>
        <taxon>Aerococcaceae</taxon>
        <taxon>Ruoffia</taxon>
    </lineage>
</organism>
<proteinExistence type="predicted"/>
<evidence type="ECO:0000259" key="2">
    <source>
        <dbReference type="PROSITE" id="PS50846"/>
    </source>
</evidence>
<dbReference type="InterPro" id="IPR036163">
    <property type="entry name" value="HMA_dom_sf"/>
</dbReference>
<dbReference type="RefSeq" id="WP_138404683.1">
    <property type="nucleotide sequence ID" value="NZ_VBSP01000021.1"/>
</dbReference>
<dbReference type="Proteomes" id="UP000306420">
    <property type="component" value="Unassembled WGS sequence"/>
</dbReference>
<accession>A0A5R9DWW7</accession>
<dbReference type="OrthoDB" id="2721717at2"/>
<dbReference type="InterPro" id="IPR017969">
    <property type="entry name" value="Heavy-metal-associated_CS"/>
</dbReference>
<evidence type="ECO:0000313" key="4">
    <source>
        <dbReference type="Proteomes" id="UP000306420"/>
    </source>
</evidence>
<protein>
    <submittedName>
        <fullName evidence="3">Heavy-metal-associated domain-containing protein</fullName>
    </submittedName>
</protein>
<dbReference type="EMBL" id="VBSP01000021">
    <property type="protein sequence ID" value="TLQ41044.1"/>
    <property type="molecule type" value="Genomic_DNA"/>
</dbReference>
<gene>
    <name evidence="3" type="ORF">FEZ33_06975</name>
</gene>
<feature type="domain" description="HMA" evidence="2">
    <location>
        <begin position="2"/>
        <end position="68"/>
    </location>
</feature>